<gene>
    <name evidence="1" type="ORF">EG028_10355</name>
</gene>
<evidence type="ECO:0000313" key="1">
    <source>
        <dbReference type="EMBL" id="RPD41082.1"/>
    </source>
</evidence>
<sequence>MKTKIMLAATFLAAVISCKKNGQPADQKEPVHFKEVTLKLTGDFDVSQSPLGRKAGGDMAGRRVFRDSTIYVFRINSYLGIYGGAFTDPDNLRIMVPEMADIGIFAMAIRKGSGNGLYYTWRGGLPYYEAPIYDTLHNRMEKVKTGGETHYPMFPLTNLAVTHPDDTSLSQTFRNPELDIFWSDTTIHVDNVSSQINIRLKRRAFGLELAPQNFIAGRLFVSFNGQMTQKELTPTDIPHDPFIFTVQEFLSRDTAVIPVRVEWQRPNGNVVLVGEKNVTFRRNMLTKISFSLENGTSANVNPILVDTTVTGVKHVIF</sequence>
<name>A0A3N4MB92_9BACT</name>
<keyword evidence="2" id="KW-1185">Reference proteome</keyword>
<comment type="caution">
    <text evidence="1">The sequence shown here is derived from an EMBL/GenBank/DDBJ whole genome shotgun (WGS) entry which is preliminary data.</text>
</comment>
<dbReference type="Proteomes" id="UP000279089">
    <property type="component" value="Unassembled WGS sequence"/>
</dbReference>
<accession>A0A3N4MB92</accession>
<dbReference type="AlphaFoldDB" id="A0A3N4MB92"/>
<evidence type="ECO:0000313" key="2">
    <source>
        <dbReference type="Proteomes" id="UP000279089"/>
    </source>
</evidence>
<organism evidence="1 2">
    <name type="scientific">Chitinophaga barathri</name>
    <dbReference type="NCBI Taxonomy" id="1647451"/>
    <lineage>
        <taxon>Bacteria</taxon>
        <taxon>Pseudomonadati</taxon>
        <taxon>Bacteroidota</taxon>
        <taxon>Chitinophagia</taxon>
        <taxon>Chitinophagales</taxon>
        <taxon>Chitinophagaceae</taxon>
        <taxon>Chitinophaga</taxon>
    </lineage>
</organism>
<dbReference type="PROSITE" id="PS51257">
    <property type="entry name" value="PROKAR_LIPOPROTEIN"/>
    <property type="match status" value="1"/>
</dbReference>
<reference evidence="2" key="1">
    <citation type="submission" date="2018-11" db="EMBL/GenBank/DDBJ databases">
        <title>Chitinophaga lutea sp.nov., isolate from arsenic contaminated soil.</title>
        <authorList>
            <person name="Zong Y."/>
        </authorList>
    </citation>
    <scope>NUCLEOTIDE SEQUENCE [LARGE SCALE GENOMIC DNA]</scope>
    <source>
        <strain evidence="2">YLT18</strain>
    </source>
</reference>
<dbReference type="RefSeq" id="WP_120516615.1">
    <property type="nucleotide sequence ID" value="NZ_QXZY01000006.1"/>
</dbReference>
<dbReference type="EMBL" id="RMBX01000005">
    <property type="protein sequence ID" value="RPD41082.1"/>
    <property type="molecule type" value="Genomic_DNA"/>
</dbReference>
<proteinExistence type="predicted"/>
<dbReference type="OrthoDB" id="632068at2"/>
<protein>
    <submittedName>
        <fullName evidence="1">Uncharacterized protein</fullName>
    </submittedName>
</protein>